<dbReference type="EMBL" id="UINC01067761">
    <property type="protein sequence ID" value="SVB99747.1"/>
    <property type="molecule type" value="Genomic_DNA"/>
</dbReference>
<protein>
    <submittedName>
        <fullName evidence="1">Uncharacterized protein</fullName>
    </submittedName>
</protein>
<evidence type="ECO:0000313" key="1">
    <source>
        <dbReference type="EMBL" id="SVB99747.1"/>
    </source>
</evidence>
<feature type="non-terminal residue" evidence="1">
    <location>
        <position position="96"/>
    </location>
</feature>
<accession>A0A382IKK0</accession>
<dbReference type="AlphaFoldDB" id="A0A382IKK0"/>
<organism evidence="1">
    <name type="scientific">marine metagenome</name>
    <dbReference type="NCBI Taxonomy" id="408172"/>
    <lineage>
        <taxon>unclassified sequences</taxon>
        <taxon>metagenomes</taxon>
        <taxon>ecological metagenomes</taxon>
    </lineage>
</organism>
<sequence length="96" mass="10673">LKCQPCGRLFQLNSGCLADLKALAEANISPGLRQVAIYCAAAWPYRQAQQSIRQLIGVSISHEQIRQLCLQEAVKVQAREQTNFQQAYNQALAETV</sequence>
<name>A0A382IKK0_9ZZZZ</name>
<proteinExistence type="predicted"/>
<gene>
    <name evidence="1" type="ORF">METZ01_LOCUS252601</name>
</gene>
<reference evidence="1" key="1">
    <citation type="submission" date="2018-05" db="EMBL/GenBank/DDBJ databases">
        <authorList>
            <person name="Lanie J.A."/>
            <person name="Ng W.-L."/>
            <person name="Kazmierczak K.M."/>
            <person name="Andrzejewski T.M."/>
            <person name="Davidsen T.M."/>
            <person name="Wayne K.J."/>
            <person name="Tettelin H."/>
            <person name="Glass J.I."/>
            <person name="Rusch D."/>
            <person name="Podicherti R."/>
            <person name="Tsui H.-C.T."/>
            <person name="Winkler M.E."/>
        </authorList>
    </citation>
    <scope>NUCLEOTIDE SEQUENCE</scope>
</reference>
<feature type="non-terminal residue" evidence="1">
    <location>
        <position position="1"/>
    </location>
</feature>